<reference evidence="10 11" key="1">
    <citation type="journal article" date="2013" name="Nat. Genet.">
        <title>The high-quality draft genome of peach (Prunus persica) identifies unique patterns of genetic diversity, domestication and genome evolution.</title>
        <authorList>
            <consortium name="International Peach Genome Initiative"/>
            <person name="Verde I."/>
            <person name="Abbott A.G."/>
            <person name="Scalabrin S."/>
            <person name="Jung S."/>
            <person name="Shu S."/>
            <person name="Marroni F."/>
            <person name="Zhebentyayeva T."/>
            <person name="Dettori M.T."/>
            <person name="Grimwood J."/>
            <person name="Cattonaro F."/>
            <person name="Zuccolo A."/>
            <person name="Rossini L."/>
            <person name="Jenkins J."/>
            <person name="Vendramin E."/>
            <person name="Meisel L.A."/>
            <person name="Decroocq V."/>
            <person name="Sosinski B."/>
            <person name="Prochnik S."/>
            <person name="Mitros T."/>
            <person name="Policriti A."/>
            <person name="Cipriani G."/>
            <person name="Dondini L."/>
            <person name="Ficklin S."/>
            <person name="Goodstein D.M."/>
            <person name="Xuan P."/>
            <person name="Del Fabbro C."/>
            <person name="Aramini V."/>
            <person name="Copetti D."/>
            <person name="Gonzalez S."/>
            <person name="Horner D.S."/>
            <person name="Falchi R."/>
            <person name="Lucas S."/>
            <person name="Mica E."/>
            <person name="Maldonado J."/>
            <person name="Lazzari B."/>
            <person name="Bielenberg D."/>
            <person name="Pirona R."/>
            <person name="Miculan M."/>
            <person name="Barakat A."/>
            <person name="Testolin R."/>
            <person name="Stella A."/>
            <person name="Tartarini S."/>
            <person name="Tonutti P."/>
            <person name="Arus P."/>
            <person name="Orellana A."/>
            <person name="Wells C."/>
            <person name="Main D."/>
            <person name="Vizzotto G."/>
            <person name="Silva H."/>
            <person name="Salamini F."/>
            <person name="Schmutz J."/>
            <person name="Morgante M."/>
            <person name="Rokhsar D.S."/>
        </authorList>
    </citation>
    <scope>NUCLEOTIDE SEQUENCE [LARGE SCALE GENOMIC DNA]</scope>
    <source>
        <strain evidence="11">cv. Nemared</strain>
    </source>
</reference>
<dbReference type="PROSITE" id="PS00138">
    <property type="entry name" value="SUBTILASE_SER"/>
    <property type="match status" value="1"/>
</dbReference>
<comment type="similarity">
    <text evidence="2 7">Belongs to the peptidase S8 family.</text>
</comment>
<dbReference type="GO" id="GO:0006508">
    <property type="term" value="P:proteolysis"/>
    <property type="evidence" value="ECO:0007669"/>
    <property type="project" value="UniProtKB-KW"/>
</dbReference>
<keyword evidence="3" id="KW-0645">Protease</keyword>
<evidence type="ECO:0000259" key="8">
    <source>
        <dbReference type="Pfam" id="PF00082"/>
    </source>
</evidence>
<feature type="domain" description="Peptidase S8/S53" evidence="8">
    <location>
        <begin position="54"/>
        <end position="343"/>
    </location>
</feature>
<proteinExistence type="inferred from homology"/>
<dbReference type="AlphaFoldDB" id="M5X7I7"/>
<evidence type="ECO:0000256" key="1">
    <source>
        <dbReference type="ARBA" id="ARBA00004613"/>
    </source>
</evidence>
<keyword evidence="11" id="KW-1185">Reference proteome</keyword>
<dbReference type="eggNOG" id="ENOG502QRA7">
    <property type="taxonomic scope" value="Eukaryota"/>
</dbReference>
<sequence length="533" mass="58089">MVSDMKLYSRMLFIYLILHGDGRRCLSNALLQLHTRRSWDFLGLPPSHVKHRKEGDEIIGMMDSASIAAVCWAMGCSIADILAACDDAIADGVDIISASFGMSAAYTFTDGPVAIGSFHALKKEILTITAAGNYGPLRASISNVSPTIDRKFVTQLALGNGKTFMTSKYCNAGDLDSQKIKGKIVLCNYRSNGAGILHTDGVGVIMPFQSVDDPALSFRIATTLISPEEIPKVLDYIKTSKGPNLMVPDILKPDLIAPGVNILAAWSPVGRASVYSEDTRSVKYYVDYGTSMSCPHVTGAAAIVKAAYPRWSTTAIKSALMTTAYVVDPKKHENEREFAYGSGLLNPTKAVDPGLVFDASEKDYVDFLCKQSYNTTTARKITRDKSVCRGIKPARAWDLNYPSFSLAVGDGHEIKGNFHRTVTNVGKPNSTYNVSIVMPDSIKVNVEPSVLSFTDIGEKNSFCVDVNGQHITQVPIILGSITWKNGKHVVKSPLVIYNVLPSVFLTNPLYHTQRLSTHQTHISPGERSSFQPH</sequence>
<comment type="caution">
    <text evidence="7">Lacks conserved residue(s) required for the propagation of feature annotation.</text>
</comment>
<dbReference type="PANTHER" id="PTHR10795">
    <property type="entry name" value="PROPROTEIN CONVERTASE SUBTILISIN/KEXIN"/>
    <property type="match status" value="1"/>
</dbReference>
<evidence type="ECO:0000259" key="9">
    <source>
        <dbReference type="Pfam" id="PF17766"/>
    </source>
</evidence>
<organism evidence="10 11">
    <name type="scientific">Prunus persica</name>
    <name type="common">Peach</name>
    <name type="synonym">Amygdalus persica</name>
    <dbReference type="NCBI Taxonomy" id="3760"/>
    <lineage>
        <taxon>Eukaryota</taxon>
        <taxon>Viridiplantae</taxon>
        <taxon>Streptophyta</taxon>
        <taxon>Embryophyta</taxon>
        <taxon>Tracheophyta</taxon>
        <taxon>Spermatophyta</taxon>
        <taxon>Magnoliopsida</taxon>
        <taxon>eudicotyledons</taxon>
        <taxon>Gunneridae</taxon>
        <taxon>Pentapetalae</taxon>
        <taxon>rosids</taxon>
        <taxon>fabids</taxon>
        <taxon>Rosales</taxon>
        <taxon>Rosaceae</taxon>
        <taxon>Amygdaloideae</taxon>
        <taxon>Amygdaleae</taxon>
        <taxon>Prunus</taxon>
    </lineage>
</organism>
<dbReference type="Gene3D" id="2.60.40.2310">
    <property type="match status" value="1"/>
</dbReference>
<dbReference type="OMA" id="MTTANIM"/>
<gene>
    <name evidence="10" type="ORF">PRUPE_2G287800</name>
</gene>
<feature type="domain" description="Subtilisin-like protease fibronectin type-III" evidence="9">
    <location>
        <begin position="398"/>
        <end position="496"/>
    </location>
</feature>
<dbReference type="InterPro" id="IPR045051">
    <property type="entry name" value="SBT"/>
</dbReference>
<dbReference type="InterPro" id="IPR041469">
    <property type="entry name" value="Subtilisin-like_FN3"/>
</dbReference>
<evidence type="ECO:0000256" key="3">
    <source>
        <dbReference type="ARBA" id="ARBA00022670"/>
    </source>
</evidence>
<evidence type="ECO:0000256" key="5">
    <source>
        <dbReference type="ARBA" id="ARBA00022801"/>
    </source>
</evidence>
<accession>M5X7I7</accession>
<dbReference type="HOGENOM" id="CLU_000625_7_0_1"/>
<evidence type="ECO:0000256" key="6">
    <source>
        <dbReference type="ARBA" id="ARBA00022825"/>
    </source>
</evidence>
<evidence type="ECO:0000313" key="10">
    <source>
        <dbReference type="EMBL" id="ONI25196.1"/>
    </source>
</evidence>
<dbReference type="Gene3D" id="3.40.50.200">
    <property type="entry name" value="Peptidase S8/S53 domain"/>
    <property type="match status" value="2"/>
</dbReference>
<protein>
    <recommendedName>
        <fullName evidence="12">Subtilisin-like protease fibronectin type-III domain-containing protein</fullName>
    </recommendedName>
</protein>
<dbReference type="InterPro" id="IPR000209">
    <property type="entry name" value="Peptidase_S8/S53_dom"/>
</dbReference>
<evidence type="ECO:0000256" key="7">
    <source>
        <dbReference type="PROSITE-ProRule" id="PRU01240"/>
    </source>
</evidence>
<dbReference type="SUPFAM" id="SSF52743">
    <property type="entry name" value="Subtilisin-like"/>
    <property type="match status" value="1"/>
</dbReference>
<keyword evidence="6" id="KW-0720">Serine protease</keyword>
<keyword evidence="4" id="KW-0732">Signal</keyword>
<dbReference type="EMBL" id="CM007652">
    <property type="protein sequence ID" value="ONI25196.1"/>
    <property type="molecule type" value="Genomic_DNA"/>
</dbReference>
<evidence type="ECO:0000313" key="11">
    <source>
        <dbReference type="Proteomes" id="UP000006882"/>
    </source>
</evidence>
<dbReference type="GO" id="GO:0005576">
    <property type="term" value="C:extracellular region"/>
    <property type="evidence" value="ECO:0000318"/>
    <property type="project" value="GO_Central"/>
</dbReference>
<keyword evidence="5" id="KW-0378">Hydrolase</keyword>
<dbReference type="Proteomes" id="UP000006882">
    <property type="component" value="Chromosome G2"/>
</dbReference>
<dbReference type="Gramene" id="ONI25196">
    <property type="protein sequence ID" value="ONI25196"/>
    <property type="gene ID" value="PRUPE_2G287800"/>
</dbReference>
<evidence type="ECO:0000256" key="4">
    <source>
        <dbReference type="ARBA" id="ARBA00022729"/>
    </source>
</evidence>
<evidence type="ECO:0008006" key="12">
    <source>
        <dbReference type="Google" id="ProtNLM"/>
    </source>
</evidence>
<dbReference type="Pfam" id="PF17766">
    <property type="entry name" value="fn3_6"/>
    <property type="match status" value="1"/>
</dbReference>
<dbReference type="InterPro" id="IPR036852">
    <property type="entry name" value="Peptidase_S8/S53_dom_sf"/>
</dbReference>
<evidence type="ECO:0000256" key="2">
    <source>
        <dbReference type="ARBA" id="ARBA00011073"/>
    </source>
</evidence>
<dbReference type="Gene3D" id="3.50.30.30">
    <property type="match status" value="1"/>
</dbReference>
<dbReference type="GO" id="GO:0004252">
    <property type="term" value="F:serine-type endopeptidase activity"/>
    <property type="evidence" value="ECO:0000318"/>
    <property type="project" value="GO_Central"/>
</dbReference>
<dbReference type="Pfam" id="PF00082">
    <property type="entry name" value="Peptidase_S8"/>
    <property type="match status" value="1"/>
</dbReference>
<name>M5X7I7_PRUPE</name>
<comment type="subcellular location">
    <subcellularLocation>
        <location evidence="1">Secreted</location>
    </subcellularLocation>
</comment>
<dbReference type="PROSITE" id="PS51892">
    <property type="entry name" value="SUBTILASE"/>
    <property type="match status" value="1"/>
</dbReference>
<dbReference type="InterPro" id="IPR023828">
    <property type="entry name" value="Peptidase_S8_Ser-AS"/>
</dbReference>